<evidence type="ECO:0000259" key="4">
    <source>
        <dbReference type="Pfam" id="PF07987"/>
    </source>
</evidence>
<feature type="region of interest" description="Disordered" evidence="1">
    <location>
        <begin position="179"/>
        <end position="201"/>
    </location>
</feature>
<evidence type="ECO:0000313" key="6">
    <source>
        <dbReference type="Proteomes" id="UP000246018"/>
    </source>
</evidence>
<evidence type="ECO:0000256" key="2">
    <source>
        <dbReference type="SAM" id="Phobius"/>
    </source>
</evidence>
<comment type="caution">
    <text evidence="5">The sequence shown here is derived from an EMBL/GenBank/DDBJ whole genome shotgun (WGS) entry which is preliminary data.</text>
</comment>
<dbReference type="EMBL" id="QDGZ01000006">
    <property type="protein sequence ID" value="PVG81905.1"/>
    <property type="molecule type" value="Genomic_DNA"/>
</dbReference>
<reference evidence="5 6" key="1">
    <citation type="submission" date="2018-04" db="EMBL/GenBank/DDBJ databases">
        <title>Genome of Nocardioides gansuensis WSJ-1.</title>
        <authorList>
            <person name="Wu S."/>
            <person name="Wang G."/>
        </authorList>
    </citation>
    <scope>NUCLEOTIDE SEQUENCE [LARGE SCALE GENOMIC DNA]</scope>
    <source>
        <strain evidence="5 6">WSJ-1</strain>
    </source>
</reference>
<keyword evidence="2" id="KW-0812">Transmembrane</keyword>
<evidence type="ECO:0000256" key="1">
    <source>
        <dbReference type="SAM" id="MobiDB-lite"/>
    </source>
</evidence>
<name>A0A2T8F873_9ACTN</name>
<evidence type="ECO:0000313" key="5">
    <source>
        <dbReference type="EMBL" id="PVG81905.1"/>
    </source>
</evidence>
<keyword evidence="3" id="KW-0732">Signal</keyword>
<feature type="transmembrane region" description="Helical" evidence="2">
    <location>
        <begin position="201"/>
        <end position="221"/>
    </location>
</feature>
<protein>
    <submittedName>
        <fullName evidence="5">Nuclear export factor GLE1</fullName>
    </submittedName>
</protein>
<gene>
    <name evidence="5" type="ORF">DDE18_14430</name>
</gene>
<keyword evidence="2" id="KW-0472">Membrane</keyword>
<feature type="signal peptide" evidence="3">
    <location>
        <begin position="1"/>
        <end position="21"/>
    </location>
</feature>
<dbReference type="CDD" id="cd08545">
    <property type="entry name" value="YcnI_like"/>
    <property type="match status" value="1"/>
</dbReference>
<organism evidence="5 6">
    <name type="scientific">Nocardioides gansuensis</name>
    <dbReference type="NCBI Taxonomy" id="2138300"/>
    <lineage>
        <taxon>Bacteria</taxon>
        <taxon>Bacillati</taxon>
        <taxon>Actinomycetota</taxon>
        <taxon>Actinomycetes</taxon>
        <taxon>Propionibacteriales</taxon>
        <taxon>Nocardioidaceae</taxon>
        <taxon>Nocardioides</taxon>
    </lineage>
</organism>
<dbReference type="RefSeq" id="WP_116572973.1">
    <property type="nucleotide sequence ID" value="NZ_QDGZ01000006.1"/>
</dbReference>
<dbReference type="Pfam" id="PF07987">
    <property type="entry name" value="DUF1775"/>
    <property type="match status" value="1"/>
</dbReference>
<feature type="domain" description="YncI copper-binding" evidence="4">
    <location>
        <begin position="27"/>
        <end position="173"/>
    </location>
</feature>
<keyword evidence="2" id="KW-1133">Transmembrane helix</keyword>
<keyword evidence="6" id="KW-1185">Reference proteome</keyword>
<accession>A0A2T8F873</accession>
<evidence type="ECO:0000256" key="3">
    <source>
        <dbReference type="SAM" id="SignalP"/>
    </source>
</evidence>
<dbReference type="AlphaFoldDB" id="A0A2T8F873"/>
<proteinExistence type="predicted"/>
<dbReference type="NCBIfam" id="TIGR01167">
    <property type="entry name" value="LPXTG_anchor"/>
    <property type="match status" value="1"/>
</dbReference>
<feature type="chain" id="PRO_5015426002" evidence="3">
    <location>
        <begin position="22"/>
        <end position="227"/>
    </location>
</feature>
<dbReference type="OrthoDB" id="9810871at2"/>
<dbReference type="Gene3D" id="2.60.40.2230">
    <property type="entry name" value="Uncharacterised protein YcnI-like PF07987, DUF1775"/>
    <property type="match status" value="1"/>
</dbReference>
<sequence>MHIRRLLAPPAAAGVVVLALAAPAGAHVTITPDTTAAGAYAVLTVSVPHGCEGSPTRKVAIQIPEEILAVTPTRNALWQAAKEKEQLAEPVTDAHGNEITERDAVVVYTTRKPLPDGYRDAFELSVQLPDAEGETLAFPAIQTCTRGETAWTEVAAEGQDPHALEHPAPTVTITAAEGEGHEEAAEGETEPSTGSEGSGTLGAVGLGAGVLGLLAGGAALVQVRRRG</sequence>
<dbReference type="InterPro" id="IPR012533">
    <property type="entry name" value="YcnI-copper_dom"/>
</dbReference>
<dbReference type="Proteomes" id="UP000246018">
    <property type="component" value="Unassembled WGS sequence"/>
</dbReference>
<dbReference type="InterPro" id="IPR038507">
    <property type="entry name" value="YcnI-like_sf"/>
</dbReference>